<dbReference type="PROSITE" id="PS50943">
    <property type="entry name" value="HTH_CROC1"/>
    <property type="match status" value="1"/>
</dbReference>
<dbReference type="RefSeq" id="WP_021858098.1">
    <property type="nucleotide sequence ID" value="NZ_AP023418.1"/>
</dbReference>
<evidence type="ECO:0000313" key="2">
    <source>
        <dbReference type="EMBL" id="BCK81897.1"/>
    </source>
</evidence>
<dbReference type="GO" id="GO:0003677">
    <property type="term" value="F:DNA binding"/>
    <property type="evidence" value="ECO:0007669"/>
    <property type="project" value="InterPro"/>
</dbReference>
<dbReference type="CDD" id="cd00093">
    <property type="entry name" value="HTH_XRE"/>
    <property type="match status" value="1"/>
</dbReference>
<sequence>MKQYPNIDAIIEDSDTKVQDLAKVIGVSTKQIRRWRDGTSEMGIEKLEKLCRYYHVSADYILGLPRDLDWPRG</sequence>
<reference evidence="2" key="1">
    <citation type="submission" date="2020-09" db="EMBL/GenBank/DDBJ databases">
        <title>New species isolated from human feces.</title>
        <authorList>
            <person name="Kitahara M."/>
            <person name="Shigeno Y."/>
            <person name="Shime M."/>
            <person name="Matsumoto Y."/>
            <person name="Nakamura S."/>
            <person name="Motooka D."/>
            <person name="Fukuoka S."/>
            <person name="Nishikawa H."/>
            <person name="Benno Y."/>
        </authorList>
    </citation>
    <scope>NUCLEOTIDE SEQUENCE</scope>
    <source>
        <strain evidence="2">MM50</strain>
    </source>
</reference>
<dbReference type="SMART" id="SM00530">
    <property type="entry name" value="HTH_XRE"/>
    <property type="match status" value="1"/>
</dbReference>
<name>A0A810Q6J2_9FIRM</name>
<dbReference type="InterPro" id="IPR001387">
    <property type="entry name" value="Cro/C1-type_HTH"/>
</dbReference>
<dbReference type="AlphaFoldDB" id="A0A810Q6J2"/>
<dbReference type="Proteomes" id="UP000681035">
    <property type="component" value="Chromosome"/>
</dbReference>
<gene>
    <name evidence="2" type="ORF">MM50RIKEN_16600</name>
</gene>
<dbReference type="EMBL" id="AP023418">
    <property type="protein sequence ID" value="BCK81897.1"/>
    <property type="molecule type" value="Genomic_DNA"/>
</dbReference>
<feature type="domain" description="HTH cro/C1-type" evidence="1">
    <location>
        <begin position="19"/>
        <end position="61"/>
    </location>
</feature>
<keyword evidence="3" id="KW-1185">Reference proteome</keyword>
<dbReference type="KEGG" id="vcop:MM50RIKEN_16600"/>
<evidence type="ECO:0000313" key="3">
    <source>
        <dbReference type="Proteomes" id="UP000681035"/>
    </source>
</evidence>
<proteinExistence type="predicted"/>
<evidence type="ECO:0000259" key="1">
    <source>
        <dbReference type="PROSITE" id="PS50943"/>
    </source>
</evidence>
<accession>A0A810Q6J2</accession>
<organism evidence="2 3">
    <name type="scientific">Vescimonas coprocola</name>
    <dbReference type="NCBI Taxonomy" id="2714355"/>
    <lineage>
        <taxon>Bacteria</taxon>
        <taxon>Bacillati</taxon>
        <taxon>Bacillota</taxon>
        <taxon>Clostridia</taxon>
        <taxon>Eubacteriales</taxon>
        <taxon>Oscillospiraceae</taxon>
        <taxon>Vescimonas</taxon>
    </lineage>
</organism>
<dbReference type="InterPro" id="IPR010982">
    <property type="entry name" value="Lambda_DNA-bd_dom_sf"/>
</dbReference>
<dbReference type="SUPFAM" id="SSF47413">
    <property type="entry name" value="lambda repressor-like DNA-binding domains"/>
    <property type="match status" value="1"/>
</dbReference>
<dbReference type="Pfam" id="PF13443">
    <property type="entry name" value="HTH_26"/>
    <property type="match status" value="1"/>
</dbReference>
<protein>
    <recommendedName>
        <fullName evidence="1">HTH cro/C1-type domain-containing protein</fullName>
    </recommendedName>
</protein>
<dbReference type="Gene3D" id="1.10.260.40">
    <property type="entry name" value="lambda repressor-like DNA-binding domains"/>
    <property type="match status" value="1"/>
</dbReference>